<organism evidence="1 2">
    <name type="scientific">Amycolatopsis pigmentata</name>
    <dbReference type="NCBI Taxonomy" id="450801"/>
    <lineage>
        <taxon>Bacteria</taxon>
        <taxon>Bacillati</taxon>
        <taxon>Actinomycetota</taxon>
        <taxon>Actinomycetes</taxon>
        <taxon>Pseudonocardiales</taxon>
        <taxon>Pseudonocardiaceae</taxon>
        <taxon>Amycolatopsis</taxon>
    </lineage>
</organism>
<evidence type="ECO:0000313" key="2">
    <source>
        <dbReference type="Proteomes" id="UP001597417"/>
    </source>
</evidence>
<dbReference type="RefSeq" id="WP_378270025.1">
    <property type="nucleotide sequence ID" value="NZ_JBHUKR010000021.1"/>
</dbReference>
<keyword evidence="2" id="KW-1185">Reference proteome</keyword>
<proteinExistence type="predicted"/>
<protein>
    <submittedName>
        <fullName evidence="1">Uncharacterized protein</fullName>
    </submittedName>
</protein>
<reference evidence="2" key="1">
    <citation type="journal article" date="2019" name="Int. J. Syst. Evol. Microbiol.">
        <title>The Global Catalogue of Microorganisms (GCM) 10K type strain sequencing project: providing services to taxonomists for standard genome sequencing and annotation.</title>
        <authorList>
            <consortium name="The Broad Institute Genomics Platform"/>
            <consortium name="The Broad Institute Genome Sequencing Center for Infectious Disease"/>
            <person name="Wu L."/>
            <person name="Ma J."/>
        </authorList>
    </citation>
    <scope>NUCLEOTIDE SEQUENCE [LARGE SCALE GENOMIC DNA]</scope>
    <source>
        <strain evidence="2">CGMCC 4.7645</strain>
    </source>
</reference>
<evidence type="ECO:0000313" key="1">
    <source>
        <dbReference type="EMBL" id="MFD2421458.1"/>
    </source>
</evidence>
<comment type="caution">
    <text evidence="1">The sequence shown here is derived from an EMBL/GenBank/DDBJ whole genome shotgun (WGS) entry which is preliminary data.</text>
</comment>
<dbReference type="EMBL" id="JBHUKR010000021">
    <property type="protein sequence ID" value="MFD2421458.1"/>
    <property type="molecule type" value="Genomic_DNA"/>
</dbReference>
<accession>A0ABW5G2B8</accession>
<dbReference type="Proteomes" id="UP001597417">
    <property type="component" value="Unassembled WGS sequence"/>
</dbReference>
<name>A0ABW5G2B8_9PSEU</name>
<gene>
    <name evidence="1" type="ORF">ACFSXZ_34525</name>
</gene>
<sequence length="75" mass="8138">MPTPGFEPGTLDEIGCPVWISDLANDDPNHLVHVVRDLEPAEALGMRAICVLAELPRTLADLRRIPLLVAPLESS</sequence>